<evidence type="ECO:0000259" key="3">
    <source>
        <dbReference type="Pfam" id="PF01510"/>
    </source>
</evidence>
<dbReference type="SUPFAM" id="SSF55846">
    <property type="entry name" value="N-acetylmuramoyl-L-alanine amidase-like"/>
    <property type="match status" value="1"/>
</dbReference>
<reference evidence="4 5" key="1">
    <citation type="submission" date="2024-09" db="EMBL/GenBank/DDBJ databases">
        <authorList>
            <person name="Sun Q."/>
            <person name="Mori K."/>
        </authorList>
    </citation>
    <scope>NUCLEOTIDE SEQUENCE [LARGE SCALE GENOMIC DNA]</scope>
    <source>
        <strain evidence="4 5">NCAIM B.02301</strain>
    </source>
</reference>
<name>A0ABV6NCK2_9BACI</name>
<protein>
    <recommendedName>
        <fullName evidence="2">Autolysin</fullName>
    </recommendedName>
    <alternativeName>
        <fullName evidence="1">Cell wall hydrolase</fullName>
    </alternativeName>
</protein>
<evidence type="ECO:0000256" key="2">
    <source>
        <dbReference type="ARBA" id="ARBA00032390"/>
    </source>
</evidence>
<sequence length="161" mass="18055">MASDYHEIILPDGTVQLCYDPTVITNGVAGHNTISNNICLVGLSAFTDTQEKAWEERVKLAMKRFGFKDSNVLGHKEFNGQNTACPGIDMNKERQSLKGNTGVVKEEVVLEVKGAQVTTQRVLHHITPFICRIIKMENLNTFSVEVFLEHKHQQYAGKKKP</sequence>
<dbReference type="EMBL" id="JBHLTR010000006">
    <property type="protein sequence ID" value="MFC0558509.1"/>
    <property type="molecule type" value="Genomic_DNA"/>
</dbReference>
<feature type="domain" description="N-acetylmuramoyl-L-alanine amidase" evidence="3">
    <location>
        <begin position="5"/>
        <end position="87"/>
    </location>
</feature>
<dbReference type="RefSeq" id="WP_273840148.1">
    <property type="nucleotide sequence ID" value="NZ_JAQQWT010000001.1"/>
</dbReference>
<dbReference type="InterPro" id="IPR002502">
    <property type="entry name" value="Amidase_domain"/>
</dbReference>
<comment type="caution">
    <text evidence="4">The sequence shown here is derived from an EMBL/GenBank/DDBJ whole genome shotgun (WGS) entry which is preliminary data.</text>
</comment>
<evidence type="ECO:0000313" key="4">
    <source>
        <dbReference type="EMBL" id="MFC0558509.1"/>
    </source>
</evidence>
<organism evidence="4 5">
    <name type="scientific">Halalkalibacter alkalisediminis</name>
    <dbReference type="NCBI Taxonomy" id="935616"/>
    <lineage>
        <taxon>Bacteria</taxon>
        <taxon>Bacillati</taxon>
        <taxon>Bacillota</taxon>
        <taxon>Bacilli</taxon>
        <taxon>Bacillales</taxon>
        <taxon>Bacillaceae</taxon>
        <taxon>Halalkalibacter</taxon>
    </lineage>
</organism>
<gene>
    <name evidence="4" type="ORF">ACFFH4_05545</name>
</gene>
<dbReference type="Pfam" id="PF01510">
    <property type="entry name" value="Amidase_2"/>
    <property type="match status" value="1"/>
</dbReference>
<proteinExistence type="predicted"/>
<evidence type="ECO:0000256" key="1">
    <source>
        <dbReference type="ARBA" id="ARBA00030881"/>
    </source>
</evidence>
<evidence type="ECO:0000313" key="5">
    <source>
        <dbReference type="Proteomes" id="UP001589833"/>
    </source>
</evidence>
<keyword evidence="5" id="KW-1185">Reference proteome</keyword>
<dbReference type="Proteomes" id="UP001589833">
    <property type="component" value="Unassembled WGS sequence"/>
</dbReference>
<accession>A0ABV6NCK2</accession>
<dbReference type="InterPro" id="IPR036505">
    <property type="entry name" value="Amidase/PGRP_sf"/>
</dbReference>
<dbReference type="Gene3D" id="3.40.80.10">
    <property type="entry name" value="Peptidoglycan recognition protein-like"/>
    <property type="match status" value="1"/>
</dbReference>